<dbReference type="PANTHER" id="PTHR31350:SF21">
    <property type="entry name" value="F-BOX ONLY PROTEIN 21"/>
    <property type="match status" value="1"/>
</dbReference>
<evidence type="ECO:0000313" key="3">
    <source>
        <dbReference type="Proteomes" id="UP000053097"/>
    </source>
</evidence>
<dbReference type="EMBL" id="KK107405">
    <property type="protein sequence ID" value="EZA51238.1"/>
    <property type="molecule type" value="Genomic_DNA"/>
</dbReference>
<organism evidence="2 3">
    <name type="scientific">Ooceraea biroi</name>
    <name type="common">Clonal raider ant</name>
    <name type="synonym">Cerapachys biroi</name>
    <dbReference type="NCBI Taxonomy" id="2015173"/>
    <lineage>
        <taxon>Eukaryota</taxon>
        <taxon>Metazoa</taxon>
        <taxon>Ecdysozoa</taxon>
        <taxon>Arthropoda</taxon>
        <taxon>Hexapoda</taxon>
        <taxon>Insecta</taxon>
        <taxon>Pterygota</taxon>
        <taxon>Neoptera</taxon>
        <taxon>Endopterygota</taxon>
        <taxon>Hymenoptera</taxon>
        <taxon>Apocrita</taxon>
        <taxon>Aculeata</taxon>
        <taxon>Formicoidea</taxon>
        <taxon>Formicidae</taxon>
        <taxon>Dorylinae</taxon>
        <taxon>Ooceraea</taxon>
    </lineage>
</organism>
<gene>
    <name evidence="2" type="ORF">X777_09915</name>
</gene>
<dbReference type="Pfam" id="PF13369">
    <property type="entry name" value="Transglut_core2"/>
    <property type="match status" value="1"/>
</dbReference>
<name>A0A026W5F9_OOCBI</name>
<feature type="domain" description="Protein SirB1 N-terminal" evidence="1">
    <location>
        <begin position="116"/>
        <end position="184"/>
    </location>
</feature>
<reference evidence="2 3" key="1">
    <citation type="journal article" date="2014" name="Curr. Biol.">
        <title>The genome of the clonal raider ant Cerapachys biroi.</title>
        <authorList>
            <person name="Oxley P.R."/>
            <person name="Ji L."/>
            <person name="Fetter-Pruneda I."/>
            <person name="McKenzie S.K."/>
            <person name="Li C."/>
            <person name="Hu H."/>
            <person name="Zhang G."/>
            <person name="Kronauer D.J."/>
        </authorList>
    </citation>
    <scope>NUCLEOTIDE SEQUENCE [LARGE SCALE GENOMIC DNA]</scope>
</reference>
<evidence type="ECO:0000313" key="2">
    <source>
        <dbReference type="EMBL" id="EZA51238.1"/>
    </source>
</evidence>
<proteinExistence type="predicted"/>
<dbReference type="AlphaFoldDB" id="A0A026W5F9"/>
<dbReference type="InterPro" id="IPR032698">
    <property type="entry name" value="SirB1_N"/>
</dbReference>
<keyword evidence="3" id="KW-1185">Reference proteome</keyword>
<accession>A0A026W5F9</accession>
<sequence length="199" mass="23709">MLKLFSGHKEDWTDIYYSKKYLRHLKHCHARSIWAKFINRPLNQKFLLEEGATFIAHWCGPDVSYTHIETQLDNITQLVMDHLEIHCPTHPIFSVSQEEFSLWKHNNIYSDQWNYNDGIEILNILRKIFFTILNFHVLNINDPRLFPENILINYVLERRVGISASFAIIFHSVARRLGLYCAPIFIQYPRNLVHHRYSA</sequence>
<protein>
    <submittedName>
        <fullName evidence="2">F-box only protein</fullName>
    </submittedName>
</protein>
<dbReference type="PANTHER" id="PTHR31350">
    <property type="entry name" value="SI:DKEY-261L7.2"/>
    <property type="match status" value="1"/>
</dbReference>
<dbReference type="Proteomes" id="UP000053097">
    <property type="component" value="Unassembled WGS sequence"/>
</dbReference>
<evidence type="ECO:0000259" key="1">
    <source>
        <dbReference type="Pfam" id="PF13369"/>
    </source>
</evidence>